<protein>
    <submittedName>
        <fullName evidence="1">Uncharacterized protein</fullName>
    </submittedName>
</protein>
<dbReference type="GeneID" id="87947861"/>
<sequence>MTINTRRRTVPLIRLLATSQLPPNLKNLSNYFSDTMKLSIIAFAAVFAALVAAAPVTEPAELVARQCTCTKVGDEWICRGRLCQG</sequence>
<name>A0AAX4IT13_9PEZI</name>
<dbReference type="Proteomes" id="UP001322277">
    <property type="component" value="Chromosome 7"/>
</dbReference>
<proteinExistence type="predicted"/>
<evidence type="ECO:0000313" key="1">
    <source>
        <dbReference type="EMBL" id="WQF86347.1"/>
    </source>
</evidence>
<organism evidence="1 2">
    <name type="scientific">Colletotrichum destructivum</name>
    <dbReference type="NCBI Taxonomy" id="34406"/>
    <lineage>
        <taxon>Eukaryota</taxon>
        <taxon>Fungi</taxon>
        <taxon>Dikarya</taxon>
        <taxon>Ascomycota</taxon>
        <taxon>Pezizomycotina</taxon>
        <taxon>Sordariomycetes</taxon>
        <taxon>Hypocreomycetidae</taxon>
        <taxon>Glomerellales</taxon>
        <taxon>Glomerellaceae</taxon>
        <taxon>Colletotrichum</taxon>
        <taxon>Colletotrichum destructivum species complex</taxon>
    </lineage>
</organism>
<reference evidence="2" key="1">
    <citation type="journal article" date="2023" name="bioRxiv">
        <title>Complete genome of the Medicago anthracnose fungus, Colletotrichum destructivum, reveals a mini-chromosome-like region within a core chromosome.</title>
        <authorList>
            <person name="Lapalu N."/>
            <person name="Simon A."/>
            <person name="Lu A."/>
            <person name="Plaumann P.-L."/>
            <person name="Amselem J."/>
            <person name="Pigne S."/>
            <person name="Auger A."/>
            <person name="Koch C."/>
            <person name="Dallery J.-F."/>
            <person name="O'Connell R.J."/>
        </authorList>
    </citation>
    <scope>NUCLEOTIDE SEQUENCE [LARGE SCALE GENOMIC DNA]</scope>
    <source>
        <strain evidence="2">CBS 520.97</strain>
    </source>
</reference>
<keyword evidence="2" id="KW-1185">Reference proteome</keyword>
<accession>A0AAX4IT13</accession>
<evidence type="ECO:0000313" key="2">
    <source>
        <dbReference type="Proteomes" id="UP001322277"/>
    </source>
</evidence>
<dbReference type="RefSeq" id="XP_062783568.1">
    <property type="nucleotide sequence ID" value="XM_062927517.1"/>
</dbReference>
<dbReference type="AlphaFoldDB" id="A0AAX4IT13"/>
<gene>
    <name evidence="1" type="ORF">CDEST_11361</name>
</gene>
<dbReference type="KEGG" id="cdet:87947861"/>
<dbReference type="EMBL" id="CP137311">
    <property type="protein sequence ID" value="WQF86347.1"/>
    <property type="molecule type" value="Genomic_DNA"/>
</dbReference>